<evidence type="ECO:0000256" key="1">
    <source>
        <dbReference type="ARBA" id="ARBA00022801"/>
    </source>
</evidence>
<protein>
    <submittedName>
        <fullName evidence="4">Peptidase family c78</fullName>
    </submittedName>
</protein>
<feature type="region of interest" description="Disordered" evidence="2">
    <location>
        <begin position="224"/>
        <end position="356"/>
    </location>
</feature>
<feature type="region of interest" description="Disordered" evidence="2">
    <location>
        <begin position="60"/>
        <end position="172"/>
    </location>
</feature>
<feature type="compositionally biased region" description="Polar residues" evidence="2">
    <location>
        <begin position="64"/>
        <end position="76"/>
    </location>
</feature>
<dbReference type="Gene3D" id="3.90.70.130">
    <property type="match status" value="1"/>
</dbReference>
<keyword evidence="1" id="KW-0378">Hydrolase</keyword>
<dbReference type="VEuPathDB" id="FungiDB:F503_07445"/>
<dbReference type="STRING" id="1262450.S3C828"/>
<feature type="compositionally biased region" description="Basic and acidic residues" evidence="2">
    <location>
        <begin position="151"/>
        <end position="168"/>
    </location>
</feature>
<dbReference type="EMBL" id="KE148147">
    <property type="protein sequence ID" value="EPE09669.1"/>
    <property type="molecule type" value="Genomic_DNA"/>
</dbReference>
<evidence type="ECO:0000313" key="4">
    <source>
        <dbReference type="EMBL" id="EPE09669.1"/>
    </source>
</evidence>
<accession>S3C828</accession>
<evidence type="ECO:0000256" key="2">
    <source>
        <dbReference type="SAM" id="MobiDB-lite"/>
    </source>
</evidence>
<reference evidence="4 5" key="1">
    <citation type="journal article" date="2013" name="BMC Genomics">
        <title>The genome and transcriptome of the pine saprophyte Ophiostoma piceae, and a comparison with the bark beetle-associated pine pathogen Grosmannia clavigera.</title>
        <authorList>
            <person name="Haridas S."/>
            <person name="Wang Y."/>
            <person name="Lim L."/>
            <person name="Massoumi Alamouti S."/>
            <person name="Jackman S."/>
            <person name="Docking R."/>
            <person name="Robertson G."/>
            <person name="Birol I."/>
            <person name="Bohlmann J."/>
            <person name="Breuil C."/>
        </authorList>
    </citation>
    <scope>NUCLEOTIDE SEQUENCE [LARGE SCALE GENOMIC DNA]</scope>
    <source>
        <strain evidence="4 5">UAMH 11346</strain>
    </source>
</reference>
<feature type="compositionally biased region" description="Polar residues" evidence="2">
    <location>
        <begin position="338"/>
        <end position="348"/>
    </location>
</feature>
<dbReference type="OrthoDB" id="288987at2759"/>
<name>S3C828_OPHP1</name>
<gene>
    <name evidence="4" type="ORF">F503_07445</name>
</gene>
<evidence type="ECO:0000313" key="5">
    <source>
        <dbReference type="Proteomes" id="UP000016923"/>
    </source>
</evidence>
<dbReference type="Proteomes" id="UP000016923">
    <property type="component" value="Unassembled WGS sequence"/>
</dbReference>
<dbReference type="HOGENOM" id="CLU_013053_3_0_1"/>
<feature type="compositionally biased region" description="Polar residues" evidence="2">
    <location>
        <begin position="300"/>
        <end position="313"/>
    </location>
</feature>
<feature type="compositionally biased region" description="Polar residues" evidence="2">
    <location>
        <begin position="228"/>
        <end position="242"/>
    </location>
</feature>
<feature type="compositionally biased region" description="Basic and acidic residues" evidence="2">
    <location>
        <begin position="277"/>
        <end position="299"/>
    </location>
</feature>
<dbReference type="eggNOG" id="KOG4696">
    <property type="taxonomic scope" value="Eukaryota"/>
</dbReference>
<feature type="region of interest" description="Disordered" evidence="2">
    <location>
        <begin position="1"/>
        <end position="42"/>
    </location>
</feature>
<dbReference type="Pfam" id="PF07910">
    <property type="entry name" value="Peptidase_C78"/>
    <property type="match status" value="1"/>
</dbReference>
<proteinExistence type="predicted"/>
<feature type="compositionally biased region" description="Polar residues" evidence="2">
    <location>
        <begin position="131"/>
        <end position="149"/>
    </location>
</feature>
<feature type="compositionally biased region" description="Polar residues" evidence="2">
    <location>
        <begin position="267"/>
        <end position="276"/>
    </location>
</feature>
<evidence type="ECO:0000259" key="3">
    <source>
        <dbReference type="Pfam" id="PF07910"/>
    </source>
</evidence>
<organism evidence="4 5">
    <name type="scientific">Ophiostoma piceae (strain UAMH 11346)</name>
    <name type="common">Sap stain fungus</name>
    <dbReference type="NCBI Taxonomy" id="1262450"/>
    <lineage>
        <taxon>Eukaryota</taxon>
        <taxon>Fungi</taxon>
        <taxon>Dikarya</taxon>
        <taxon>Ascomycota</taxon>
        <taxon>Pezizomycotina</taxon>
        <taxon>Sordariomycetes</taxon>
        <taxon>Sordariomycetidae</taxon>
        <taxon>Ophiostomatales</taxon>
        <taxon>Ophiostomataceae</taxon>
        <taxon>Ophiostoma</taxon>
    </lineage>
</organism>
<dbReference type="GO" id="GO:0016787">
    <property type="term" value="F:hydrolase activity"/>
    <property type="evidence" value="ECO:0007669"/>
    <property type="project" value="UniProtKB-KW"/>
</dbReference>
<sequence>MMAQGLKKSRAAGDVGSSAVSGPAIRNAPPPSQHAVQPGATVPYSFCGCPAVSCERSLHMEEANPSSVQPRATQGRQAPRAKRDHSSHESGANGRLGDDSIEKPMTIRLKQPDASPDVRQDRGGFVENGDSDNNNVSDTPTESDGNSILNRKGDRRREFNDTSTSHEQDADEEQLRFAQCPFEGCAEAVLADEMALHIDLHATLEYQKMPMSKAGTDAPIEDAYSYLPTDTDTSTPRASSTIGADMLGSPATSLAEYHDEPEKPAQANLSRSSTSRPRNDDRRKHRDDSTGSYASDKENFNSCSHHQSNSRRAQSLDGKLDSHRERRERHRTGRDSASPHSVQQSKHSSSPRKPLTLSTRPWWAVWALNAPRNPSVANGKGKEVLAEIKNTPPQPKRLGKAELGKYADEERMPDKLAVYLKKEWGICHRGMIPVLEQLLEQSPTTEYAYLCDPCVQHVSRLPQEGGFCGYRNLQTVISYIIGAQLPGYEKFGGDLPSVFDLQNYIEDAWDKGINTRGRIETGGIRWTRKYIGTPEAVTLFRSLGIPHTVRAFKHKKAERARDLMLREVEQYFQTGKYQMGHKVRATTLPPIYWQHPGHSLTIVGIEKTTMGETNLLVFDPIFRDGSSVVRIVGRRRLVDYFPDKLLKSYRRGSRYLAKYRAFEIIRLQPKPEDLAPVDVGH</sequence>
<dbReference type="AlphaFoldDB" id="S3C828"/>
<feature type="domain" description="UFSP1/2/DUB catalytic" evidence="3">
    <location>
        <begin position="446"/>
        <end position="665"/>
    </location>
</feature>
<dbReference type="InterPro" id="IPR012462">
    <property type="entry name" value="UFSP1/2_DUB_cat"/>
</dbReference>
<keyword evidence="5" id="KW-1185">Reference proteome</keyword>